<dbReference type="InterPro" id="IPR053181">
    <property type="entry name" value="EcdB-like_regulator"/>
</dbReference>
<evidence type="ECO:0000313" key="9">
    <source>
        <dbReference type="Proteomes" id="UP000247810"/>
    </source>
</evidence>
<keyword evidence="5" id="KW-0175">Coiled coil</keyword>
<evidence type="ECO:0000313" key="8">
    <source>
        <dbReference type="EMBL" id="PYH95797.1"/>
    </source>
</evidence>
<feature type="region of interest" description="Disordered" evidence="6">
    <location>
        <begin position="1"/>
        <end position="25"/>
    </location>
</feature>
<keyword evidence="3" id="KW-0804">Transcription</keyword>
<dbReference type="EMBL" id="KZ825848">
    <property type="protein sequence ID" value="PYH95797.1"/>
    <property type="molecule type" value="Genomic_DNA"/>
</dbReference>
<evidence type="ECO:0000256" key="5">
    <source>
        <dbReference type="SAM" id="Coils"/>
    </source>
</evidence>
<dbReference type="GO" id="GO:0008270">
    <property type="term" value="F:zinc ion binding"/>
    <property type="evidence" value="ECO:0007669"/>
    <property type="project" value="InterPro"/>
</dbReference>
<dbReference type="InterPro" id="IPR036864">
    <property type="entry name" value="Zn2-C6_fun-type_DNA-bd_sf"/>
</dbReference>
<dbReference type="Gene3D" id="4.10.240.10">
    <property type="entry name" value="Zn(2)-C6 fungal-type DNA-binding domain"/>
    <property type="match status" value="1"/>
</dbReference>
<feature type="compositionally biased region" description="Acidic residues" evidence="6">
    <location>
        <begin position="1"/>
        <end position="12"/>
    </location>
</feature>
<dbReference type="Pfam" id="PF00172">
    <property type="entry name" value="Zn_clus"/>
    <property type="match status" value="1"/>
</dbReference>
<name>A0A319DNY9_9EURO</name>
<keyword evidence="4" id="KW-0539">Nucleus</keyword>
<dbReference type="CDD" id="cd12148">
    <property type="entry name" value="fungal_TF_MHR"/>
    <property type="match status" value="1"/>
</dbReference>
<evidence type="ECO:0000256" key="3">
    <source>
        <dbReference type="ARBA" id="ARBA00023163"/>
    </source>
</evidence>
<accession>A0A319DNY9</accession>
<proteinExistence type="predicted"/>
<dbReference type="CDD" id="cd00067">
    <property type="entry name" value="GAL4"/>
    <property type="match status" value="1"/>
</dbReference>
<dbReference type="VEuPathDB" id="FungiDB:BO71DRAFT_440075"/>
<evidence type="ECO:0000259" key="7">
    <source>
        <dbReference type="PROSITE" id="PS50048"/>
    </source>
</evidence>
<dbReference type="GO" id="GO:0003677">
    <property type="term" value="F:DNA binding"/>
    <property type="evidence" value="ECO:0007669"/>
    <property type="project" value="UniProtKB-KW"/>
</dbReference>
<dbReference type="InterPro" id="IPR001138">
    <property type="entry name" value="Zn2Cys6_DnaBD"/>
</dbReference>
<feature type="domain" description="Zn(2)-C6 fungal-type" evidence="7">
    <location>
        <begin position="26"/>
        <end position="56"/>
    </location>
</feature>
<organism evidence="8 9">
    <name type="scientific">Aspergillus ellipticus CBS 707.79</name>
    <dbReference type="NCBI Taxonomy" id="1448320"/>
    <lineage>
        <taxon>Eukaryota</taxon>
        <taxon>Fungi</taxon>
        <taxon>Dikarya</taxon>
        <taxon>Ascomycota</taxon>
        <taxon>Pezizomycotina</taxon>
        <taxon>Eurotiomycetes</taxon>
        <taxon>Eurotiomycetidae</taxon>
        <taxon>Eurotiales</taxon>
        <taxon>Aspergillaceae</taxon>
        <taxon>Aspergillus</taxon>
        <taxon>Aspergillus subgen. Circumdati</taxon>
    </lineage>
</organism>
<dbReference type="Proteomes" id="UP000247810">
    <property type="component" value="Unassembled WGS sequence"/>
</dbReference>
<reference evidence="8 9" key="1">
    <citation type="submission" date="2018-02" db="EMBL/GenBank/DDBJ databases">
        <title>The genomes of Aspergillus section Nigri reveals drivers in fungal speciation.</title>
        <authorList>
            <consortium name="DOE Joint Genome Institute"/>
            <person name="Vesth T.C."/>
            <person name="Nybo J."/>
            <person name="Theobald S."/>
            <person name="Brandl J."/>
            <person name="Frisvad J.C."/>
            <person name="Nielsen K.F."/>
            <person name="Lyhne E.K."/>
            <person name="Kogle M.E."/>
            <person name="Kuo A."/>
            <person name="Riley R."/>
            <person name="Clum A."/>
            <person name="Nolan M."/>
            <person name="Lipzen A."/>
            <person name="Salamov A."/>
            <person name="Henrissat B."/>
            <person name="Wiebenga A."/>
            <person name="De vries R.P."/>
            <person name="Grigoriev I.V."/>
            <person name="Mortensen U.H."/>
            <person name="Andersen M.R."/>
            <person name="Baker S.E."/>
        </authorList>
    </citation>
    <scope>NUCLEOTIDE SEQUENCE [LARGE SCALE GENOMIC DNA]</scope>
    <source>
        <strain evidence="8 9">CBS 707.79</strain>
    </source>
</reference>
<dbReference type="GO" id="GO:0009893">
    <property type="term" value="P:positive regulation of metabolic process"/>
    <property type="evidence" value="ECO:0007669"/>
    <property type="project" value="UniProtKB-ARBA"/>
</dbReference>
<dbReference type="PANTHER" id="PTHR47785">
    <property type="entry name" value="ZN(II)2CYS6 TRANSCRIPTION FACTOR (EUROFUNG)-RELATED-RELATED"/>
    <property type="match status" value="1"/>
</dbReference>
<evidence type="ECO:0000256" key="6">
    <source>
        <dbReference type="SAM" id="MobiDB-lite"/>
    </source>
</evidence>
<evidence type="ECO:0000256" key="1">
    <source>
        <dbReference type="ARBA" id="ARBA00023015"/>
    </source>
</evidence>
<dbReference type="SUPFAM" id="SSF57701">
    <property type="entry name" value="Zn2/Cys6 DNA-binding domain"/>
    <property type="match status" value="1"/>
</dbReference>
<keyword evidence="1" id="KW-0805">Transcription regulation</keyword>
<protein>
    <recommendedName>
        <fullName evidence="7">Zn(2)-C6 fungal-type domain-containing protein</fullName>
    </recommendedName>
</protein>
<dbReference type="GO" id="GO:0000981">
    <property type="term" value="F:DNA-binding transcription factor activity, RNA polymerase II-specific"/>
    <property type="evidence" value="ECO:0007669"/>
    <property type="project" value="InterPro"/>
</dbReference>
<keyword evidence="2" id="KW-0238">DNA-binding</keyword>
<dbReference type="PROSITE" id="PS50048">
    <property type="entry name" value="ZN2_CY6_FUNGAL_2"/>
    <property type="match status" value="1"/>
</dbReference>
<dbReference type="OrthoDB" id="4685598at2759"/>
<sequence length="621" mass="70284">MSSDENENDNANDSDRRRPRRRAPMACTSCRQRKRRCDGRKPICSNCRAISAECIFADVEQRRFDIKSSLYDFEQRLDRLESLLREHTDALRQLECRPAPVAAVSTPYSSGPSPHVSVGSNSLTLPVHSPAMADLPLMTIPLWHSTTTGSLLSCAKVRSLLGDYPNDIFLRVEENRELPASLCVTSSTNTHFTMPELDRLVTDDLMEVYFQTVNTQHPVLDRDRCIMQYHSLVSAPLQCNLESALLLLMLALAVVASSPPPETLDPAWAPGSEYFLPGLTLAVEMFQKSSVSSILLSRCLYLAALYYNYLARPLDAWKVVHMSSTSFQRLWIRTKQSMEVDEDRYQSSMKLCWAIFALECDLIAEHHLPRSGIENLVERLALPLCGDPPDVSMLAWLAELSARRLLNRIHHAIYAEDYQKFLQAEDLAYFASDDNDESFHRLMTSSPMMISLELDRQLSNWFELIPQPIKPDLTRLPVTMRNSIIVLRYHSAQDIIFRPFLLFACSLPPALPLPPRLVEICLQVIHSCREYVLSADIRLREPSASTEIVIHSVFSSTLIITIASLNSQLSEFVPDIEALQRLAISMTRRWAFPGSCIEVIARLLEFIGSKTQLLCTNLPIA</sequence>
<dbReference type="PROSITE" id="PS00463">
    <property type="entry name" value="ZN2_CY6_FUNGAL_1"/>
    <property type="match status" value="1"/>
</dbReference>
<evidence type="ECO:0000256" key="2">
    <source>
        <dbReference type="ARBA" id="ARBA00023125"/>
    </source>
</evidence>
<dbReference type="AlphaFoldDB" id="A0A319DNY9"/>
<gene>
    <name evidence="8" type="ORF">BO71DRAFT_440075</name>
</gene>
<dbReference type="SMART" id="SM00066">
    <property type="entry name" value="GAL4"/>
    <property type="match status" value="1"/>
</dbReference>
<keyword evidence="9" id="KW-1185">Reference proteome</keyword>
<feature type="coiled-coil region" evidence="5">
    <location>
        <begin position="70"/>
        <end position="97"/>
    </location>
</feature>
<evidence type="ECO:0000256" key="4">
    <source>
        <dbReference type="ARBA" id="ARBA00023242"/>
    </source>
</evidence>